<dbReference type="InParanoid" id="A0A7J7DMD8"/>
<accession>A0A7J7DMD8</accession>
<keyword evidence="1" id="KW-0472">Membrane</keyword>
<feature type="transmembrane region" description="Helical" evidence="1">
    <location>
        <begin position="119"/>
        <end position="144"/>
    </location>
</feature>
<proteinExistence type="predicted"/>
<evidence type="ECO:0000256" key="2">
    <source>
        <dbReference type="SAM" id="SignalP"/>
    </source>
</evidence>
<dbReference type="PANTHER" id="PTHR35107">
    <property type="entry name" value="EXPRESSED PROTEIN"/>
    <property type="match status" value="1"/>
</dbReference>
<dbReference type="AlphaFoldDB" id="A0A7J7DMD8"/>
<feature type="chain" id="PRO_5029541530" evidence="2">
    <location>
        <begin position="32"/>
        <end position="193"/>
    </location>
</feature>
<comment type="caution">
    <text evidence="3">The sequence shown here is derived from an EMBL/GenBank/DDBJ whole genome shotgun (WGS) entry which is preliminary data.</text>
</comment>
<keyword evidence="1" id="KW-1133">Transmembrane helix</keyword>
<keyword evidence="1" id="KW-0812">Transmembrane</keyword>
<sequence>MALTPKLLLRPSTLFALFVIVAFSVLGSATARPGCKTFFIAFTTTIPARNPNLPHFLTISDQLVEIHRKPAAYFEEIVVFPTRFVSDVPQFPADVEKREIEHSFGSFGYSSLRKPSKDILNVVFSLLLGVACGALTSATMYLIWCLMFHRGEHRILDSDSSDDDDLYNPKKMGYVKVPAAPADAAPKEAVSGN</sequence>
<dbReference type="EMBL" id="JAAARO010000005">
    <property type="protein sequence ID" value="KAF5747488.1"/>
    <property type="molecule type" value="Genomic_DNA"/>
</dbReference>
<keyword evidence="4" id="KW-1185">Reference proteome</keyword>
<dbReference type="OrthoDB" id="769005at2759"/>
<dbReference type="PANTHER" id="PTHR35107:SF2">
    <property type="entry name" value="EXPRESSED PROTEIN"/>
    <property type="match status" value="1"/>
</dbReference>
<gene>
    <name evidence="3" type="ORF">HS088_TW05G00209</name>
</gene>
<protein>
    <submittedName>
        <fullName evidence="3">Uncharacterized protein</fullName>
    </submittedName>
</protein>
<name>A0A7J7DMD8_TRIWF</name>
<organism evidence="3 4">
    <name type="scientific">Tripterygium wilfordii</name>
    <name type="common">Thunder God vine</name>
    <dbReference type="NCBI Taxonomy" id="458696"/>
    <lineage>
        <taxon>Eukaryota</taxon>
        <taxon>Viridiplantae</taxon>
        <taxon>Streptophyta</taxon>
        <taxon>Embryophyta</taxon>
        <taxon>Tracheophyta</taxon>
        <taxon>Spermatophyta</taxon>
        <taxon>Magnoliopsida</taxon>
        <taxon>eudicotyledons</taxon>
        <taxon>Gunneridae</taxon>
        <taxon>Pentapetalae</taxon>
        <taxon>rosids</taxon>
        <taxon>fabids</taxon>
        <taxon>Celastrales</taxon>
        <taxon>Celastraceae</taxon>
        <taxon>Tripterygium</taxon>
    </lineage>
</organism>
<dbReference type="FunCoup" id="A0A7J7DMD8">
    <property type="interactions" value="1085"/>
</dbReference>
<keyword evidence="2" id="KW-0732">Signal</keyword>
<reference evidence="3 4" key="1">
    <citation type="journal article" date="2020" name="Nat. Commun.">
        <title>Genome of Tripterygium wilfordii and identification of cytochrome P450 involved in triptolide biosynthesis.</title>
        <authorList>
            <person name="Tu L."/>
            <person name="Su P."/>
            <person name="Zhang Z."/>
            <person name="Gao L."/>
            <person name="Wang J."/>
            <person name="Hu T."/>
            <person name="Zhou J."/>
            <person name="Zhang Y."/>
            <person name="Zhao Y."/>
            <person name="Liu Y."/>
            <person name="Song Y."/>
            <person name="Tong Y."/>
            <person name="Lu Y."/>
            <person name="Yang J."/>
            <person name="Xu C."/>
            <person name="Jia M."/>
            <person name="Peters R.J."/>
            <person name="Huang L."/>
            <person name="Gao W."/>
        </authorList>
    </citation>
    <scope>NUCLEOTIDE SEQUENCE [LARGE SCALE GENOMIC DNA]</scope>
    <source>
        <strain evidence="4">cv. XIE 37</strain>
        <tissue evidence="3">Leaf</tissue>
    </source>
</reference>
<evidence type="ECO:0000313" key="3">
    <source>
        <dbReference type="EMBL" id="KAF5747488.1"/>
    </source>
</evidence>
<evidence type="ECO:0000313" key="4">
    <source>
        <dbReference type="Proteomes" id="UP000593562"/>
    </source>
</evidence>
<evidence type="ECO:0000256" key="1">
    <source>
        <dbReference type="SAM" id="Phobius"/>
    </source>
</evidence>
<dbReference type="Proteomes" id="UP000593562">
    <property type="component" value="Unassembled WGS sequence"/>
</dbReference>
<feature type="signal peptide" evidence="2">
    <location>
        <begin position="1"/>
        <end position="31"/>
    </location>
</feature>